<name>A0A4Q7NBC8_9ACTN</name>
<dbReference type="InterPro" id="IPR050141">
    <property type="entry name" value="GCL_type2/YbdK_subfam"/>
</dbReference>
<reference evidence="2 3" key="1">
    <citation type="submission" date="2019-02" db="EMBL/GenBank/DDBJ databases">
        <title>Genomic Encyclopedia of Type Strains, Phase IV (KMG-IV): sequencing the most valuable type-strain genomes for metagenomic binning, comparative biology and taxonomic classification.</title>
        <authorList>
            <person name="Goeker M."/>
        </authorList>
    </citation>
    <scope>NUCLEOTIDE SEQUENCE [LARGE SCALE GENOMIC DNA]</scope>
    <source>
        <strain evidence="2 3">DSM 45622</strain>
    </source>
</reference>
<dbReference type="RefSeq" id="WP_130494390.1">
    <property type="nucleotide sequence ID" value="NZ_SGXD01000005.1"/>
</dbReference>
<dbReference type="PIRSF" id="PIRSF012666">
    <property type="entry name" value="UCP012666"/>
    <property type="match status" value="1"/>
</dbReference>
<dbReference type="InterPro" id="IPR006336">
    <property type="entry name" value="GCS2"/>
</dbReference>
<dbReference type="GO" id="GO:0004357">
    <property type="term" value="F:glutamate-cysteine ligase activity"/>
    <property type="evidence" value="ECO:0007669"/>
    <property type="project" value="UniProtKB-EC"/>
</dbReference>
<keyword evidence="2" id="KW-0436">Ligase</keyword>
<accession>A0A4Q7NBC8</accession>
<dbReference type="Gene3D" id="3.30.590.20">
    <property type="match status" value="1"/>
</dbReference>
<dbReference type="PANTHER" id="PTHR36510:SF3">
    <property type="entry name" value="CONSERVED PROTEIN"/>
    <property type="match status" value="1"/>
</dbReference>
<dbReference type="InterPro" id="IPR016602">
    <property type="entry name" value="UCP012666"/>
</dbReference>
<comment type="catalytic activity">
    <reaction evidence="1">
        <text>L-cysteine + L-glutamate + ATP = gamma-L-glutamyl-L-cysteine + ADP + phosphate + H(+)</text>
        <dbReference type="Rhea" id="RHEA:13285"/>
        <dbReference type="ChEBI" id="CHEBI:15378"/>
        <dbReference type="ChEBI" id="CHEBI:29985"/>
        <dbReference type="ChEBI" id="CHEBI:30616"/>
        <dbReference type="ChEBI" id="CHEBI:35235"/>
        <dbReference type="ChEBI" id="CHEBI:43474"/>
        <dbReference type="ChEBI" id="CHEBI:58173"/>
        <dbReference type="ChEBI" id="CHEBI:456216"/>
        <dbReference type="EC" id="6.3.2.2"/>
    </reaction>
</comment>
<dbReference type="Pfam" id="PF04107">
    <property type="entry name" value="GCS2"/>
    <property type="match status" value="1"/>
</dbReference>
<proteinExistence type="predicted"/>
<dbReference type="SUPFAM" id="SSF55931">
    <property type="entry name" value="Glutamine synthetase/guanido kinase"/>
    <property type="match status" value="1"/>
</dbReference>
<protein>
    <submittedName>
        <fullName evidence="2">Glutamate-cysteine ligase</fullName>
    </submittedName>
</protein>
<keyword evidence="3" id="KW-1185">Reference proteome</keyword>
<dbReference type="GO" id="GO:0042398">
    <property type="term" value="P:modified amino acid biosynthetic process"/>
    <property type="evidence" value="ECO:0007669"/>
    <property type="project" value="InterPro"/>
</dbReference>
<gene>
    <name evidence="2" type="ORF">EV189_3678</name>
</gene>
<dbReference type="EMBL" id="SGXD01000005">
    <property type="protein sequence ID" value="RZS80195.1"/>
    <property type="molecule type" value="Genomic_DNA"/>
</dbReference>
<organism evidence="2 3">
    <name type="scientific">Motilibacter rhizosphaerae</name>
    <dbReference type="NCBI Taxonomy" id="598652"/>
    <lineage>
        <taxon>Bacteria</taxon>
        <taxon>Bacillati</taxon>
        <taxon>Actinomycetota</taxon>
        <taxon>Actinomycetes</taxon>
        <taxon>Motilibacterales</taxon>
        <taxon>Motilibacteraceae</taxon>
        <taxon>Motilibacter</taxon>
    </lineage>
</organism>
<dbReference type="InterPro" id="IPR014746">
    <property type="entry name" value="Gln_synth/guanido_kin_cat_dom"/>
</dbReference>
<dbReference type="Proteomes" id="UP000293638">
    <property type="component" value="Unassembled WGS sequence"/>
</dbReference>
<comment type="caution">
    <text evidence="2">The sequence shown here is derived from an EMBL/GenBank/DDBJ whole genome shotgun (WGS) entry which is preliminary data.</text>
</comment>
<sequence>MGKPVEQRVFTREDRRRYRDKVRGNLDALARMLAEDRFADESPMTGLEVELNLVDADGRPAMRNGEVLAQIADPSFQTELGRFTIEVNVPPRRLDGRSAADLEAQLREVLNRADERAGVTGARIVTVGVLPTLGERDASRASLSDDSRYALLDEQILLSRGEDIELAITGPEQLSALADSIAPEAACTSAQVHVQVRPEAFAGTWNAAQAVSGVQLALGANSPYLFGRQLWAETRIALFQQATDTRSEELKAQGVRPRVWFGERWITSIFDLFEENVRYFPALLPVCDDEDPQAVLNEGGAPQLAELSLLNGTVYRWNRPVYAVADGEPHLRVENRVLPAGPTVADMVANALFFHGVTRVLAEAERPVWSRMPFAVAEDNFLRGAREGIEASVTWPGMGRLKATDLVLRHLLPLAHDGLDRFCVDPTLRDHYLGIIEARCTSRRNGAVWQVEEVRAGEARGLDRAEALRAMTLRYAELMHSNEPVHTWEVSGG</sequence>
<dbReference type="AlphaFoldDB" id="A0A4Q7NBC8"/>
<evidence type="ECO:0000313" key="3">
    <source>
        <dbReference type="Proteomes" id="UP000293638"/>
    </source>
</evidence>
<dbReference type="PANTHER" id="PTHR36510">
    <property type="entry name" value="GLUTAMATE--CYSTEINE LIGASE 2-RELATED"/>
    <property type="match status" value="1"/>
</dbReference>
<dbReference type="OrthoDB" id="240589at2"/>
<evidence type="ECO:0000313" key="2">
    <source>
        <dbReference type="EMBL" id="RZS80195.1"/>
    </source>
</evidence>
<evidence type="ECO:0000256" key="1">
    <source>
        <dbReference type="ARBA" id="ARBA00048819"/>
    </source>
</evidence>